<dbReference type="InterPro" id="IPR000742">
    <property type="entry name" value="EGF"/>
</dbReference>
<feature type="disulfide bond" evidence="2">
    <location>
        <begin position="389"/>
        <end position="399"/>
    </location>
</feature>
<keyword evidence="3" id="KW-0812">Transmembrane</keyword>
<feature type="transmembrane region" description="Helical" evidence="3">
    <location>
        <begin position="790"/>
        <end position="812"/>
    </location>
</feature>
<dbReference type="PROSITE" id="PS00022">
    <property type="entry name" value="EGF_1"/>
    <property type="match status" value="2"/>
</dbReference>
<gene>
    <name evidence="6" type="ORF">WJX74_004561</name>
</gene>
<evidence type="ECO:0000313" key="6">
    <source>
        <dbReference type="EMBL" id="KAK9833016.1"/>
    </source>
</evidence>
<dbReference type="InterPro" id="IPR050906">
    <property type="entry name" value="Notch_signaling"/>
</dbReference>
<dbReference type="Gene3D" id="2.10.25.10">
    <property type="entry name" value="Laminin"/>
    <property type="match status" value="1"/>
</dbReference>
<reference evidence="6 7" key="1">
    <citation type="journal article" date="2024" name="Nat. Commun.">
        <title>Phylogenomics reveals the evolutionary origins of lichenization in chlorophyte algae.</title>
        <authorList>
            <person name="Puginier C."/>
            <person name="Libourel C."/>
            <person name="Otte J."/>
            <person name="Skaloud P."/>
            <person name="Haon M."/>
            <person name="Grisel S."/>
            <person name="Petersen M."/>
            <person name="Berrin J.G."/>
            <person name="Delaux P.M."/>
            <person name="Dal Grande F."/>
            <person name="Keller J."/>
        </authorList>
    </citation>
    <scope>NUCLEOTIDE SEQUENCE [LARGE SCALE GENOMIC DNA]</scope>
    <source>
        <strain evidence="6 7">SAG 2145</strain>
    </source>
</reference>
<dbReference type="AlphaFoldDB" id="A0AAW1RHM2"/>
<dbReference type="SMART" id="SM00181">
    <property type="entry name" value="EGF"/>
    <property type="match status" value="2"/>
</dbReference>
<proteinExistence type="predicted"/>
<keyword evidence="3" id="KW-0472">Membrane</keyword>
<name>A0AAW1RHM2_9CHLO</name>
<keyword evidence="1 2" id="KW-1015">Disulfide bond</keyword>
<dbReference type="PANTHER" id="PTHR24044:SF420">
    <property type="entry name" value="DELTA AND NOTCH-LIKE EPIDERMAL GROWTH FACTOR-RELATED RECEPTOR ISOFORM X1"/>
    <property type="match status" value="1"/>
</dbReference>
<feature type="disulfide bond" evidence="2">
    <location>
        <begin position="551"/>
        <end position="561"/>
    </location>
</feature>
<evidence type="ECO:0000259" key="5">
    <source>
        <dbReference type="PROSITE" id="PS50026"/>
    </source>
</evidence>
<keyword evidence="4" id="KW-0732">Signal</keyword>
<feature type="disulfide bond" evidence="2">
    <location>
        <begin position="411"/>
        <end position="420"/>
    </location>
</feature>
<evidence type="ECO:0000256" key="3">
    <source>
        <dbReference type="SAM" id="Phobius"/>
    </source>
</evidence>
<keyword evidence="2" id="KW-0245">EGF-like domain</keyword>
<organism evidence="6 7">
    <name type="scientific">Apatococcus lobatus</name>
    <dbReference type="NCBI Taxonomy" id="904363"/>
    <lineage>
        <taxon>Eukaryota</taxon>
        <taxon>Viridiplantae</taxon>
        <taxon>Chlorophyta</taxon>
        <taxon>core chlorophytes</taxon>
        <taxon>Trebouxiophyceae</taxon>
        <taxon>Chlorellales</taxon>
        <taxon>Chlorellaceae</taxon>
        <taxon>Apatococcus</taxon>
    </lineage>
</organism>
<dbReference type="PROSITE" id="PS01186">
    <property type="entry name" value="EGF_2"/>
    <property type="match status" value="2"/>
</dbReference>
<comment type="caution">
    <text evidence="2">Lacks conserved residue(s) required for the propagation of feature annotation.</text>
</comment>
<feature type="domain" description="EGF-like" evidence="5">
    <location>
        <begin position="385"/>
        <end position="421"/>
    </location>
</feature>
<comment type="caution">
    <text evidence="6">The sequence shown here is derived from an EMBL/GenBank/DDBJ whole genome shotgun (WGS) entry which is preliminary data.</text>
</comment>
<dbReference type="InterPro" id="IPR013111">
    <property type="entry name" value="EGF_extracell"/>
</dbReference>
<dbReference type="Pfam" id="PF07974">
    <property type="entry name" value="EGF_2"/>
    <property type="match status" value="1"/>
</dbReference>
<feature type="disulfide bond" evidence="2">
    <location>
        <begin position="569"/>
        <end position="578"/>
    </location>
</feature>
<evidence type="ECO:0000313" key="7">
    <source>
        <dbReference type="Proteomes" id="UP001438707"/>
    </source>
</evidence>
<evidence type="ECO:0000256" key="2">
    <source>
        <dbReference type="PROSITE-ProRule" id="PRU00076"/>
    </source>
</evidence>
<dbReference type="Gene3D" id="2.60.120.260">
    <property type="entry name" value="Galactose-binding domain-like"/>
    <property type="match status" value="1"/>
</dbReference>
<protein>
    <recommendedName>
        <fullName evidence="5">EGF-like domain-containing protein</fullName>
    </recommendedName>
</protein>
<accession>A0AAW1RHM2</accession>
<feature type="domain" description="EGF-like" evidence="5">
    <location>
        <begin position="547"/>
        <end position="579"/>
    </location>
</feature>
<keyword evidence="7" id="KW-1185">Reference proteome</keyword>
<keyword evidence="3" id="KW-1133">Transmembrane helix</keyword>
<evidence type="ECO:0000256" key="4">
    <source>
        <dbReference type="SAM" id="SignalP"/>
    </source>
</evidence>
<dbReference type="EMBL" id="JALJOS010000011">
    <property type="protein sequence ID" value="KAK9833016.1"/>
    <property type="molecule type" value="Genomic_DNA"/>
</dbReference>
<feature type="signal peptide" evidence="4">
    <location>
        <begin position="1"/>
        <end position="21"/>
    </location>
</feature>
<dbReference type="Proteomes" id="UP001438707">
    <property type="component" value="Unassembled WGS sequence"/>
</dbReference>
<evidence type="ECO:0000256" key="1">
    <source>
        <dbReference type="ARBA" id="ARBA00023157"/>
    </source>
</evidence>
<sequence>MFGVWKVLAALVAFQVFVVGAQEACNNRGHIRSEDGKCICDRSQPATGESGWAGSNCTTRVFGAELNAADMTATSACRAANCSGMEPLEWVCFYSPLDWGGNWKHLTTQLNRTSADEDGDPDLYGLFTGGPHGQDRAPGLSPWDVREISSSYRPSVVKSIQKADISDGEFTGVYQCVKAYGRHGLTFSMRSTLTKCPSSFTTSGEQLICSSPIHGPPSSQRFDHCTPEGTCACKDPWKKPEGSTYTGLGFEDCSAELEQVGLVEHGKPWQKQLVAEDGKSWRFFSFEVDPDDYQVNIHVDREDEQAVNGCDDLLYFEAYAKWGQPPGWGYGQYDFRAHSSWGDEDSLQDMELAFDRSMNGFQSGKWYLGVNAGDAGQCKVSLTIRTFDCPLGCNGHGTCLKPTRGNRTCQCDEGFLGTDCAYEAKALELGQQAQMNEASFEYDFRRLPDMSGLAAGHNVEVALEVAWSSHNFRDWARGRPELLLLQGDNSTDAHPSNYTMKHTLEEPNTTYTYTLCPSQISEGKWRVAIYNPASSLFPIAYNLTAKQVGYCLHNCSSRGQCQDDGSCICNAGYAGGDCSVTSSGASTGCTPGSRRPTHMSDKQGTCWHDCECHGSDCRYNDNACAVFTCDSASMRQKGSANECVRDECTQDEWEEQNGQACLRKCECPSDGSPCRAASSCQRDKFVCTGGYKRFSDGQPKCYRLGCMEGSLQMDSSKAVANGLAYAACVCDGPEVEGEDKCAFHPQDQRTATITCNSGYTLQGAQQLPGTHASTGGRCVRAGSGASAGAVALWVILSASISGALGCAGLWYWQARHRGSSPVGDSYYQELSPSNTGF</sequence>
<feature type="chain" id="PRO_5043553526" description="EGF-like domain-containing protein" evidence="4">
    <location>
        <begin position="22"/>
        <end position="837"/>
    </location>
</feature>
<dbReference type="PROSITE" id="PS50026">
    <property type="entry name" value="EGF_3"/>
    <property type="match status" value="2"/>
</dbReference>
<dbReference type="PANTHER" id="PTHR24044">
    <property type="entry name" value="NOTCH LIGAND FAMILY MEMBER"/>
    <property type="match status" value="1"/>
</dbReference>